<keyword evidence="3" id="KW-1185">Reference proteome</keyword>
<dbReference type="AlphaFoldDB" id="A0AAV5VJI0"/>
<dbReference type="Pfam" id="PF03134">
    <property type="entry name" value="TB2_DP1_HVA22"/>
    <property type="match status" value="1"/>
</dbReference>
<evidence type="ECO:0000313" key="3">
    <source>
        <dbReference type="Proteomes" id="UP001432322"/>
    </source>
</evidence>
<keyword evidence="1" id="KW-0472">Membrane</keyword>
<gene>
    <name evidence="2" type="ORF">PFISCL1PPCAC_10072</name>
</gene>
<dbReference type="InterPro" id="IPR004345">
    <property type="entry name" value="TB2_DP1_HVA22"/>
</dbReference>
<name>A0AAV5VJI0_9BILA</name>
<feature type="transmembrane region" description="Helical" evidence="1">
    <location>
        <begin position="99"/>
        <end position="119"/>
    </location>
</feature>
<feature type="transmembrane region" description="Helical" evidence="1">
    <location>
        <begin position="51"/>
        <end position="79"/>
    </location>
</feature>
<dbReference type="EMBL" id="BTSY01000003">
    <property type="protein sequence ID" value="GMT18775.1"/>
    <property type="molecule type" value="Genomic_DNA"/>
</dbReference>
<accession>A0AAV5VJI0</accession>
<protein>
    <recommendedName>
        <fullName evidence="4">Receptor expression-enhancing protein</fullName>
    </recommendedName>
</protein>
<proteinExistence type="predicted"/>
<keyword evidence="1" id="KW-1133">Transmembrane helix</keyword>
<organism evidence="2 3">
    <name type="scientific">Pristionchus fissidentatus</name>
    <dbReference type="NCBI Taxonomy" id="1538716"/>
    <lineage>
        <taxon>Eukaryota</taxon>
        <taxon>Metazoa</taxon>
        <taxon>Ecdysozoa</taxon>
        <taxon>Nematoda</taxon>
        <taxon>Chromadorea</taxon>
        <taxon>Rhabditida</taxon>
        <taxon>Rhabditina</taxon>
        <taxon>Diplogasteromorpha</taxon>
        <taxon>Diplogasteroidea</taxon>
        <taxon>Neodiplogasteridae</taxon>
        <taxon>Pristionchus</taxon>
    </lineage>
</organism>
<reference evidence="2" key="1">
    <citation type="submission" date="2023-10" db="EMBL/GenBank/DDBJ databases">
        <title>Genome assembly of Pristionchus species.</title>
        <authorList>
            <person name="Yoshida K."/>
            <person name="Sommer R.J."/>
        </authorList>
    </citation>
    <scope>NUCLEOTIDE SEQUENCE</scope>
    <source>
        <strain evidence="2">RS5133</strain>
    </source>
</reference>
<evidence type="ECO:0008006" key="4">
    <source>
        <dbReference type="Google" id="ProtNLM"/>
    </source>
</evidence>
<evidence type="ECO:0000256" key="1">
    <source>
        <dbReference type="SAM" id="Phobius"/>
    </source>
</evidence>
<sequence length="171" mass="19225">HSPRFFPFQTAEMASELMSKVEELLRHPKIDGHLTKIEQITHLKRETLISLLLIGAVAAFVVSSWLSIICSIAGLLLPAIKSIKALTSGSHLDHWVKYWMIYATISLADSFHFIPYYHLLKALLLVYISISSSAVDKLFTSYVGPAVTQLETLLTPYIPQSLLDLTEKKEE</sequence>
<comment type="caution">
    <text evidence="2">The sequence shown here is derived from an EMBL/GenBank/DDBJ whole genome shotgun (WGS) entry which is preliminary data.</text>
</comment>
<evidence type="ECO:0000313" key="2">
    <source>
        <dbReference type="EMBL" id="GMT18775.1"/>
    </source>
</evidence>
<feature type="non-terminal residue" evidence="2">
    <location>
        <position position="1"/>
    </location>
</feature>
<keyword evidence="1" id="KW-0812">Transmembrane</keyword>
<dbReference type="Proteomes" id="UP001432322">
    <property type="component" value="Unassembled WGS sequence"/>
</dbReference>